<keyword evidence="1" id="KW-0732">Signal</keyword>
<reference evidence="2" key="1">
    <citation type="submission" date="2020-01" db="EMBL/GenBank/DDBJ databases">
        <title>Development of genomics and gene disruption for Polysphondylium violaceum indicates a role for the polyketide synthase stlB in stalk morphogenesis.</title>
        <authorList>
            <person name="Narita B."/>
            <person name="Kawabe Y."/>
            <person name="Kin K."/>
            <person name="Saito T."/>
            <person name="Gibbs R."/>
            <person name="Kuspa A."/>
            <person name="Muzny D."/>
            <person name="Queller D."/>
            <person name="Richards S."/>
            <person name="Strassman J."/>
            <person name="Sucgang R."/>
            <person name="Worley K."/>
            <person name="Schaap P."/>
        </authorList>
    </citation>
    <scope>NUCLEOTIDE SEQUENCE</scope>
    <source>
        <strain evidence="2">QSvi11</strain>
    </source>
</reference>
<accession>A0A8J4PKY2</accession>
<evidence type="ECO:0000313" key="3">
    <source>
        <dbReference type="Proteomes" id="UP000695562"/>
    </source>
</evidence>
<dbReference type="AlphaFoldDB" id="A0A8J4PKY2"/>
<gene>
    <name evidence="2" type="ORF">CYY_009885</name>
</gene>
<feature type="signal peptide" evidence="1">
    <location>
        <begin position="1"/>
        <end position="21"/>
    </location>
</feature>
<dbReference type="PANTHER" id="PTHR40535">
    <property type="entry name" value="CHROMOSOME UNDETERMINED SCAFFOLD_9, WHOLE GENOME SHOTGUN SEQUENCE"/>
    <property type="match status" value="1"/>
</dbReference>
<dbReference type="EMBL" id="AJWJ01000842">
    <property type="protein sequence ID" value="KAF2068793.1"/>
    <property type="molecule type" value="Genomic_DNA"/>
</dbReference>
<name>A0A8J4PKY2_9MYCE</name>
<evidence type="ECO:0000256" key="1">
    <source>
        <dbReference type="SAM" id="SignalP"/>
    </source>
</evidence>
<sequence length="315" mass="36205">MNRNILLICITFIVLARLGLSIENYQLSSSVEEFLCTIDKYLNIDYNLLENSDIPYYSQEQKEKLENIYRDALKRIKDRVLHINSNNNNADNIDQYEFDPPIYNSTVYDAFASKTLLNPQETLDYNPYDINDFNTTLSNVSVCGVLYPNENDRSTYYLVNYTSAQEAQEAGAYVTHLHSCGYCSTTQDLAAYMKYMDLTSPIRDCAIVSFISKEISLDCIQKVAQFSHSCSIIWLYDSLNTRKYCLDICLYDYIHHVPNNVPTNSTILNDCLACDEEKSGPVFKVVAGRTRRDSGLKSAINRPPDSIYNITHYYY</sequence>
<dbReference type="OrthoDB" id="193045at2759"/>
<organism evidence="2 3">
    <name type="scientific">Polysphondylium violaceum</name>
    <dbReference type="NCBI Taxonomy" id="133409"/>
    <lineage>
        <taxon>Eukaryota</taxon>
        <taxon>Amoebozoa</taxon>
        <taxon>Evosea</taxon>
        <taxon>Eumycetozoa</taxon>
        <taxon>Dictyostelia</taxon>
        <taxon>Dictyosteliales</taxon>
        <taxon>Dictyosteliaceae</taxon>
        <taxon>Polysphondylium</taxon>
    </lineage>
</organism>
<dbReference type="PANTHER" id="PTHR40535:SF1">
    <property type="entry name" value="CHROMOSOME UNDETERMINED SCAFFOLD_9, WHOLE GENOME SHOTGUN SEQUENCE"/>
    <property type="match status" value="1"/>
</dbReference>
<evidence type="ECO:0000313" key="2">
    <source>
        <dbReference type="EMBL" id="KAF2068793.1"/>
    </source>
</evidence>
<comment type="caution">
    <text evidence="2">The sequence shown here is derived from an EMBL/GenBank/DDBJ whole genome shotgun (WGS) entry which is preliminary data.</text>
</comment>
<keyword evidence="3" id="KW-1185">Reference proteome</keyword>
<dbReference type="Proteomes" id="UP000695562">
    <property type="component" value="Unassembled WGS sequence"/>
</dbReference>
<feature type="chain" id="PRO_5035285885" evidence="1">
    <location>
        <begin position="22"/>
        <end position="315"/>
    </location>
</feature>
<protein>
    <submittedName>
        <fullName evidence="2">Uncharacterized protein</fullName>
    </submittedName>
</protein>
<proteinExistence type="predicted"/>